<comment type="caution">
    <text evidence="16">The sequence shown here is derived from an EMBL/GenBank/DDBJ whole genome shotgun (WGS) entry which is preliminary data.</text>
</comment>
<evidence type="ECO:0000256" key="12">
    <source>
        <dbReference type="ARBA" id="ARBA00023136"/>
    </source>
</evidence>
<dbReference type="InterPro" id="IPR029058">
    <property type="entry name" value="AB_hydrolase_fold"/>
</dbReference>
<dbReference type="PANTHER" id="PTHR45792:SF8">
    <property type="entry name" value="DIACYLGLYCEROL LIPASE-ALPHA"/>
    <property type="match status" value="1"/>
</dbReference>
<evidence type="ECO:0000256" key="6">
    <source>
        <dbReference type="ARBA" id="ARBA00022723"/>
    </source>
</evidence>
<evidence type="ECO:0000256" key="8">
    <source>
        <dbReference type="ARBA" id="ARBA00022837"/>
    </source>
</evidence>
<feature type="domain" description="Fungal lipase-type" evidence="15">
    <location>
        <begin position="150"/>
        <end position="294"/>
    </location>
</feature>
<evidence type="ECO:0000256" key="10">
    <source>
        <dbReference type="ARBA" id="ARBA00022989"/>
    </source>
</evidence>
<evidence type="ECO:0000259" key="15">
    <source>
        <dbReference type="Pfam" id="PF01764"/>
    </source>
</evidence>
<keyword evidence="3" id="KW-1003">Cell membrane</keyword>
<dbReference type="SUPFAM" id="SSF53474">
    <property type="entry name" value="alpha/beta-Hydrolases"/>
    <property type="match status" value="1"/>
</dbReference>
<evidence type="ECO:0000313" key="17">
    <source>
        <dbReference type="Proteomes" id="UP001642484"/>
    </source>
</evidence>
<dbReference type="Proteomes" id="UP001642484">
    <property type="component" value="Unassembled WGS sequence"/>
</dbReference>
<dbReference type="InterPro" id="IPR052214">
    <property type="entry name" value="DAG_Lipase-Related"/>
</dbReference>
<keyword evidence="7" id="KW-0378">Hydrolase</keyword>
<keyword evidence="8" id="KW-0106">Calcium</keyword>
<keyword evidence="5" id="KW-0812">Transmembrane</keyword>
<organism evidence="16 17">
    <name type="scientific">Durusdinium trenchii</name>
    <dbReference type="NCBI Taxonomy" id="1381693"/>
    <lineage>
        <taxon>Eukaryota</taxon>
        <taxon>Sar</taxon>
        <taxon>Alveolata</taxon>
        <taxon>Dinophyceae</taxon>
        <taxon>Suessiales</taxon>
        <taxon>Symbiodiniaceae</taxon>
        <taxon>Durusdinium</taxon>
    </lineage>
</organism>
<comment type="catalytic activity">
    <reaction evidence="13">
        <text>a 1,2-diacyl-sn-glycerol + H2O = a 2-acylglycerol + a fatty acid + H(+)</text>
        <dbReference type="Rhea" id="RHEA:33275"/>
        <dbReference type="ChEBI" id="CHEBI:15377"/>
        <dbReference type="ChEBI" id="CHEBI:15378"/>
        <dbReference type="ChEBI" id="CHEBI:17389"/>
        <dbReference type="ChEBI" id="CHEBI:17815"/>
        <dbReference type="ChEBI" id="CHEBI:28868"/>
        <dbReference type="EC" id="3.1.1.116"/>
    </reaction>
    <physiologicalReaction direction="left-to-right" evidence="13">
        <dbReference type="Rhea" id="RHEA:33276"/>
    </physiologicalReaction>
</comment>
<evidence type="ECO:0000256" key="4">
    <source>
        <dbReference type="ARBA" id="ARBA00022553"/>
    </source>
</evidence>
<dbReference type="PANTHER" id="PTHR45792">
    <property type="entry name" value="DIACYLGLYCEROL LIPASE HOMOLOG-RELATED"/>
    <property type="match status" value="1"/>
</dbReference>
<reference evidence="16 17" key="1">
    <citation type="submission" date="2024-02" db="EMBL/GenBank/DDBJ databases">
        <authorList>
            <person name="Chen Y."/>
            <person name="Shah S."/>
            <person name="Dougan E. K."/>
            <person name="Thang M."/>
            <person name="Chan C."/>
        </authorList>
    </citation>
    <scope>NUCLEOTIDE SEQUENCE [LARGE SCALE GENOMIC DNA]</scope>
</reference>
<dbReference type="InterPro" id="IPR002921">
    <property type="entry name" value="Fungal_lipase-type"/>
</dbReference>
<keyword evidence="17" id="KW-1185">Reference proteome</keyword>
<evidence type="ECO:0000256" key="1">
    <source>
        <dbReference type="ARBA" id="ARBA00001913"/>
    </source>
</evidence>
<name>A0ABP0IIQ0_9DINO</name>
<dbReference type="CDD" id="cd00519">
    <property type="entry name" value="Lipase_3"/>
    <property type="match status" value="1"/>
</dbReference>
<accession>A0ABP0IIQ0</accession>
<keyword evidence="12" id="KW-0472">Membrane</keyword>
<comment type="subcellular location">
    <subcellularLocation>
        <location evidence="2">Cell membrane</location>
        <topology evidence="2">Multi-pass membrane protein</topology>
    </subcellularLocation>
</comment>
<keyword evidence="4" id="KW-0597">Phosphoprotein</keyword>
<evidence type="ECO:0000256" key="2">
    <source>
        <dbReference type="ARBA" id="ARBA00004651"/>
    </source>
</evidence>
<keyword evidence="10" id="KW-1133">Transmembrane helix</keyword>
<keyword evidence="6" id="KW-0479">Metal-binding</keyword>
<sequence>MGICHSDGTADVVSEESFEGLRSSSAIASRLRHVLDAAHRILNEETLPVLDTVRVVRKIMRVSKAMRLENPEVITEECRADGCKPMTDVQEARQLASYVYHAQLVYEAETDQIRERLIGCGMMLIQHNKEINTGRVANYLAIDPRRKIAVLAIKGTSTIEDALTDIIADTGPLHLLNAVKTAGSARGFSSVAGFAHGGFRLAAHGVLHQVEPVIWHFLWPLQYQLILTGHSLGAGTACCLAKILYDRIYYAQPQLLRCFAYATPPCLDKATALSMVRYTVSVVHHDDLVTRASLYNAKLMSNIWREAKRLMDADEFEDCDKYGLVHRYQHEIKVDLKDDLYVAGKVMYVYKLGYPKGQDPITYKAVTKDGTMARLRCASFSRSSLTDHLCNHYIACTGEVAAQLSGTSPEHFKPWLEETFSGQPIGTSDCTKFCEDIRFSCAIQPSKPAIGCPVTLPTLLKPTTVR</sequence>
<gene>
    <name evidence="16" type="ORF">CCMP2556_LOCUS6657</name>
</gene>
<dbReference type="Pfam" id="PF01764">
    <property type="entry name" value="Lipase_3"/>
    <property type="match status" value="1"/>
</dbReference>
<keyword evidence="11" id="KW-0443">Lipid metabolism</keyword>
<evidence type="ECO:0000313" key="16">
    <source>
        <dbReference type="EMBL" id="CAK9001912.1"/>
    </source>
</evidence>
<keyword evidence="9" id="KW-0442">Lipid degradation</keyword>
<evidence type="ECO:0000256" key="13">
    <source>
        <dbReference type="ARBA" id="ARBA00024531"/>
    </source>
</evidence>
<dbReference type="Gene3D" id="3.40.50.1820">
    <property type="entry name" value="alpha/beta hydrolase"/>
    <property type="match status" value="1"/>
</dbReference>
<proteinExistence type="predicted"/>
<evidence type="ECO:0000256" key="9">
    <source>
        <dbReference type="ARBA" id="ARBA00022963"/>
    </source>
</evidence>
<evidence type="ECO:0000256" key="11">
    <source>
        <dbReference type="ARBA" id="ARBA00023098"/>
    </source>
</evidence>
<comment type="cofactor">
    <cofactor evidence="1">
        <name>Ca(2+)</name>
        <dbReference type="ChEBI" id="CHEBI:29108"/>
    </cofactor>
</comment>
<protein>
    <recommendedName>
        <fullName evidence="14">sn-1-specific diacylglycerol lipase</fullName>
        <ecNumber evidence="14">3.1.1.116</ecNumber>
    </recommendedName>
</protein>
<dbReference type="EC" id="3.1.1.116" evidence="14"/>
<evidence type="ECO:0000256" key="5">
    <source>
        <dbReference type="ARBA" id="ARBA00022692"/>
    </source>
</evidence>
<evidence type="ECO:0000256" key="3">
    <source>
        <dbReference type="ARBA" id="ARBA00022475"/>
    </source>
</evidence>
<evidence type="ECO:0000256" key="7">
    <source>
        <dbReference type="ARBA" id="ARBA00022801"/>
    </source>
</evidence>
<dbReference type="EMBL" id="CAXAMN010002892">
    <property type="protein sequence ID" value="CAK9001912.1"/>
    <property type="molecule type" value="Genomic_DNA"/>
</dbReference>
<evidence type="ECO:0000256" key="14">
    <source>
        <dbReference type="ARBA" id="ARBA00026104"/>
    </source>
</evidence>